<dbReference type="OrthoDB" id="5622143at2"/>
<dbReference type="Proteomes" id="UP000229757">
    <property type="component" value="Chromosome"/>
</dbReference>
<dbReference type="Pfam" id="PF22396">
    <property type="entry name" value="DUF6976"/>
    <property type="match status" value="1"/>
</dbReference>
<proteinExistence type="predicted"/>
<sequence length="339" mass="36780">MSNQVKINLDSQMFDLATVILKIQQGEFMSIAGDESLLAQLPAGNWIGGTIPYFMDRDGGKVSREQLFVHTINGTQQHNPPRITVYDNNTIARIAQDAPPHGFTLLILPAASQVHLNYAQNAPEFANMFFTPIVGWISGFHLNDGSAAQVAFGPSGGVLISQQAVAIHVPLPDSQSANVSIINLFEEGAGPVIEFPTTDFSVKDCLIDGVPSSLADYIAGQGLDTRLPLVADYSGIKVNVSIQQIHANTGQVELYAPVFKGVSYRFATPVPDYVQAFDQAVKKNDTANIAFSCNCILNFLYSELEGKKTGHITGPITFGEIAYQLLNQTLVYMTLNDVR</sequence>
<organism evidence="1 2">
    <name type="scientific">Reinekea forsetii</name>
    <dbReference type="NCBI Taxonomy" id="1336806"/>
    <lineage>
        <taxon>Bacteria</taxon>
        <taxon>Pseudomonadati</taxon>
        <taxon>Pseudomonadota</taxon>
        <taxon>Gammaproteobacteria</taxon>
        <taxon>Oceanospirillales</taxon>
        <taxon>Saccharospirillaceae</taxon>
        <taxon>Reinekea</taxon>
    </lineage>
</organism>
<reference evidence="1 2" key="1">
    <citation type="journal article" date="2017" name="Environ. Microbiol.">
        <title>Genomic and physiological analyses of 'Reinekea forsetii' reveal a versatile opportunistic lifestyle during spring algae blooms.</title>
        <authorList>
            <person name="Avci B."/>
            <person name="Hahnke R.L."/>
            <person name="Chafee M."/>
            <person name="Fischer T."/>
            <person name="Gruber-Vodicka H."/>
            <person name="Tegetmeyer H.E."/>
            <person name="Harder J."/>
            <person name="Fuchs B.M."/>
            <person name="Amann R.I."/>
            <person name="Teeling H."/>
        </authorList>
    </citation>
    <scope>NUCLEOTIDE SEQUENCE [LARGE SCALE GENOMIC DNA]</scope>
    <source>
        <strain evidence="1 2">Hel1_31_D35</strain>
    </source>
</reference>
<evidence type="ECO:0000313" key="2">
    <source>
        <dbReference type="Proteomes" id="UP000229757"/>
    </source>
</evidence>
<gene>
    <name evidence="1" type="ORF">REIFOR_00095</name>
</gene>
<dbReference type="RefSeq" id="WP_100255691.1">
    <property type="nucleotide sequence ID" value="NZ_CP011797.1"/>
</dbReference>
<dbReference type="EMBL" id="CP011797">
    <property type="protein sequence ID" value="ATX75273.1"/>
    <property type="molecule type" value="Genomic_DNA"/>
</dbReference>
<name>A0A2K8KJQ3_9GAMM</name>
<keyword evidence="2" id="KW-1185">Reference proteome</keyword>
<dbReference type="AlphaFoldDB" id="A0A2K8KJQ3"/>
<accession>A0A2K8KJQ3</accession>
<protein>
    <submittedName>
        <fullName evidence="1">Uncharacterized protein</fullName>
    </submittedName>
</protein>
<dbReference type="InterPro" id="IPR054249">
    <property type="entry name" value="DUF6976"/>
</dbReference>
<evidence type="ECO:0000313" key="1">
    <source>
        <dbReference type="EMBL" id="ATX75273.1"/>
    </source>
</evidence>
<dbReference type="KEGG" id="rfo:REIFOR_00095"/>